<sequence>MPARSIEAVRIVLDENLIGLAKGLMPLRSDATVFGHPLIESIIPTGTLDVDWITEVGQRGWVLVTNDRRLRTRPDEAAAAVATS</sequence>
<gene>
    <name evidence="2" type="ORF">WDS16_02110</name>
</gene>
<evidence type="ECO:0000259" key="1">
    <source>
        <dbReference type="Pfam" id="PF18478"/>
    </source>
</evidence>
<proteinExistence type="predicted"/>
<evidence type="ECO:0000313" key="2">
    <source>
        <dbReference type="EMBL" id="WXG69379.1"/>
    </source>
</evidence>
<keyword evidence="3" id="KW-1185">Reference proteome</keyword>
<dbReference type="Proteomes" id="UP001432000">
    <property type="component" value="Chromosome"/>
</dbReference>
<dbReference type="InterPro" id="IPR041375">
    <property type="entry name" value="VapC45_PIN-like"/>
</dbReference>
<reference evidence="2 3" key="1">
    <citation type="submission" date="2024-03" db="EMBL/GenBank/DDBJ databases">
        <title>Natural products discovery in diverse microorganisms through a two-stage MS feature dereplication strategy.</title>
        <authorList>
            <person name="Zhang R."/>
        </authorList>
    </citation>
    <scope>NUCLEOTIDE SEQUENCE [LARGE SCALE GENOMIC DNA]</scope>
    <source>
        <strain evidence="2 3">18930</strain>
    </source>
</reference>
<organism evidence="2 3">
    <name type="scientific">Rhodococcus sovatensis</name>
    <dbReference type="NCBI Taxonomy" id="1805840"/>
    <lineage>
        <taxon>Bacteria</taxon>
        <taxon>Bacillati</taxon>
        <taxon>Actinomycetota</taxon>
        <taxon>Actinomycetes</taxon>
        <taxon>Mycobacteriales</taxon>
        <taxon>Nocardiaceae</taxon>
        <taxon>Rhodococcus</taxon>
    </lineage>
</organism>
<accession>A0ABZ2PK51</accession>
<protein>
    <recommendedName>
        <fullName evidence="1">VapC45 PIN like domain-containing protein</fullName>
    </recommendedName>
</protein>
<name>A0ABZ2PK51_9NOCA</name>
<dbReference type="EMBL" id="CP147846">
    <property type="protein sequence ID" value="WXG69379.1"/>
    <property type="molecule type" value="Genomic_DNA"/>
</dbReference>
<feature type="domain" description="VapC45 PIN like" evidence="1">
    <location>
        <begin position="10"/>
        <end position="81"/>
    </location>
</feature>
<evidence type="ECO:0000313" key="3">
    <source>
        <dbReference type="Proteomes" id="UP001432000"/>
    </source>
</evidence>
<dbReference type="Pfam" id="PF18478">
    <property type="entry name" value="PIN_10"/>
    <property type="match status" value="1"/>
</dbReference>
<dbReference type="RefSeq" id="WP_338890130.1">
    <property type="nucleotide sequence ID" value="NZ_CP147846.1"/>
</dbReference>